<evidence type="ECO:0000259" key="2">
    <source>
        <dbReference type="PROSITE" id="PS50891"/>
    </source>
</evidence>
<dbReference type="Proteomes" id="UP001642360">
    <property type="component" value="Unassembled WGS sequence"/>
</dbReference>
<keyword evidence="4" id="KW-1185">Reference proteome</keyword>
<protein>
    <recommendedName>
        <fullName evidence="2">LOB domain-containing protein</fullName>
    </recommendedName>
</protein>
<sequence length="136" mass="15041">MPQFLLPSSLAVLTSCPSSPQSQRPALLQSLLFEACGRTVNPENGAVGLLWTGNWHLCQSVVETVLRGRVVHVLPEFFCRSSTLESDDSSEAYDSNFFLSQDLIRPFNLCIDLPTLFMDHTVPPRSELSPDNQSSS</sequence>
<feature type="domain" description="LOB" evidence="2">
    <location>
        <begin position="1"/>
        <end position="71"/>
    </location>
</feature>
<evidence type="ECO:0000313" key="3">
    <source>
        <dbReference type="EMBL" id="CAK9166816.1"/>
    </source>
</evidence>
<comment type="caution">
    <text evidence="3">The sequence shown here is derived from an EMBL/GenBank/DDBJ whole genome shotgun (WGS) entry which is preliminary data.</text>
</comment>
<dbReference type="Pfam" id="PF03195">
    <property type="entry name" value="LOB"/>
    <property type="match status" value="1"/>
</dbReference>
<evidence type="ECO:0000256" key="1">
    <source>
        <dbReference type="ARBA" id="ARBA00005474"/>
    </source>
</evidence>
<proteinExistence type="inferred from homology"/>
<reference evidence="3 4" key="1">
    <citation type="submission" date="2024-02" db="EMBL/GenBank/DDBJ databases">
        <authorList>
            <person name="Vignale AGUSTIN F."/>
            <person name="Sosa J E."/>
            <person name="Modenutti C."/>
        </authorList>
    </citation>
    <scope>NUCLEOTIDE SEQUENCE [LARGE SCALE GENOMIC DNA]</scope>
</reference>
<dbReference type="InterPro" id="IPR004883">
    <property type="entry name" value="LOB"/>
</dbReference>
<dbReference type="PROSITE" id="PS50891">
    <property type="entry name" value="LOB"/>
    <property type="match status" value="1"/>
</dbReference>
<evidence type="ECO:0000313" key="4">
    <source>
        <dbReference type="Proteomes" id="UP001642360"/>
    </source>
</evidence>
<gene>
    <name evidence="3" type="ORF">ILEXP_LOCUS36056</name>
</gene>
<dbReference type="AlphaFoldDB" id="A0ABC8TG34"/>
<name>A0ABC8TG34_9AQUA</name>
<dbReference type="PANTHER" id="PTHR31304:SF62">
    <property type="entry name" value="LOB DOMAIN-CONTAINING PROTEIN"/>
    <property type="match status" value="1"/>
</dbReference>
<organism evidence="3 4">
    <name type="scientific">Ilex paraguariensis</name>
    <name type="common">yerba mate</name>
    <dbReference type="NCBI Taxonomy" id="185542"/>
    <lineage>
        <taxon>Eukaryota</taxon>
        <taxon>Viridiplantae</taxon>
        <taxon>Streptophyta</taxon>
        <taxon>Embryophyta</taxon>
        <taxon>Tracheophyta</taxon>
        <taxon>Spermatophyta</taxon>
        <taxon>Magnoliopsida</taxon>
        <taxon>eudicotyledons</taxon>
        <taxon>Gunneridae</taxon>
        <taxon>Pentapetalae</taxon>
        <taxon>asterids</taxon>
        <taxon>campanulids</taxon>
        <taxon>Aquifoliales</taxon>
        <taxon>Aquifoliaceae</taxon>
        <taxon>Ilex</taxon>
    </lineage>
</organism>
<dbReference type="EMBL" id="CAUOFW020004696">
    <property type="protein sequence ID" value="CAK9166816.1"/>
    <property type="molecule type" value="Genomic_DNA"/>
</dbReference>
<comment type="similarity">
    <text evidence="1">Belongs to the LOB domain-containing protein family.</text>
</comment>
<dbReference type="PANTHER" id="PTHR31304">
    <property type="entry name" value="LOB DOMAIN-CONTAINING PROTEIN 38"/>
    <property type="match status" value="1"/>
</dbReference>
<accession>A0ABC8TG34</accession>